<sequence>MTSIPPIVEPGPRSPKFWLDAAQGAVRRFCGWHVAPVITETIRLDGTGQRTLLVPSGRILEVTAATSDGRDVLAQVDVSGKGMLELRDDGLWSSRLGGISITLRHGYAVDEAPDVAGVIATAAARGGGPGGQIVSQAVGPANVRYSGNDIQLLQTELATLEPYRL</sequence>
<evidence type="ECO:0000313" key="2">
    <source>
        <dbReference type="Proteomes" id="UP001652264"/>
    </source>
</evidence>
<proteinExistence type="predicted"/>
<name>A0ABT2HDJ8_9MICO</name>
<keyword evidence="2" id="KW-1185">Reference proteome</keyword>
<gene>
    <name evidence="1" type="ORF">NYQ28_02075</name>
</gene>
<dbReference type="GeneID" id="95324267"/>
<dbReference type="RefSeq" id="WP_141861746.1">
    <property type="nucleotide sequence ID" value="NZ_BMNV01000004.1"/>
</dbReference>
<protein>
    <submittedName>
        <fullName evidence="1">Uncharacterized protein</fullName>
    </submittedName>
</protein>
<comment type="caution">
    <text evidence="1">The sequence shown here is derived from an EMBL/GenBank/DDBJ whole genome shotgun (WGS) entry which is preliminary data.</text>
</comment>
<evidence type="ECO:0000313" key="1">
    <source>
        <dbReference type="EMBL" id="MCS6521350.1"/>
    </source>
</evidence>
<dbReference type="EMBL" id="JANVAD010000001">
    <property type="protein sequence ID" value="MCS6521350.1"/>
    <property type="molecule type" value="Genomic_DNA"/>
</dbReference>
<organism evidence="1 2">
    <name type="scientific">Curtobacterium citreum</name>
    <dbReference type="NCBI Taxonomy" id="2036"/>
    <lineage>
        <taxon>Bacteria</taxon>
        <taxon>Bacillati</taxon>
        <taxon>Actinomycetota</taxon>
        <taxon>Actinomycetes</taxon>
        <taxon>Micrococcales</taxon>
        <taxon>Microbacteriaceae</taxon>
        <taxon>Curtobacterium</taxon>
    </lineage>
</organism>
<dbReference type="Proteomes" id="UP001652264">
    <property type="component" value="Unassembled WGS sequence"/>
</dbReference>
<reference evidence="1 2" key="1">
    <citation type="submission" date="2022-08" db="EMBL/GenBank/DDBJ databases">
        <title>Taxonomy of Curtobacterium flaccumfaciens.</title>
        <authorList>
            <person name="Osdaghi E."/>
            <person name="Taghavi S.M."/>
            <person name="Hamidizade M."/>
            <person name="Abachi H."/>
            <person name="Fazliarab A."/>
            <person name="Baeyen S."/>
            <person name="Portier P."/>
            <person name="Van Vaerenbergh J."/>
            <person name="Jacques M.-A."/>
        </authorList>
    </citation>
    <scope>NUCLEOTIDE SEQUENCE [LARGE SCALE GENOMIC DNA]</scope>
    <source>
        <strain evidence="1 2">LMG8786T</strain>
    </source>
</reference>
<accession>A0ABT2HDJ8</accession>